<protein>
    <submittedName>
        <fullName evidence="2">Uncharacterized protein</fullName>
    </submittedName>
</protein>
<dbReference type="AlphaFoldDB" id="A0AAW9D651"/>
<organism evidence="2 3">
    <name type="scientific">Burkholderia thailandensis</name>
    <dbReference type="NCBI Taxonomy" id="57975"/>
    <lineage>
        <taxon>Bacteria</taxon>
        <taxon>Pseudomonadati</taxon>
        <taxon>Pseudomonadota</taxon>
        <taxon>Betaproteobacteria</taxon>
        <taxon>Burkholderiales</taxon>
        <taxon>Burkholderiaceae</taxon>
        <taxon>Burkholderia</taxon>
        <taxon>pseudomallei group</taxon>
    </lineage>
</organism>
<evidence type="ECO:0000313" key="3">
    <source>
        <dbReference type="Proteomes" id="UP001272137"/>
    </source>
</evidence>
<proteinExistence type="predicted"/>
<evidence type="ECO:0000256" key="1">
    <source>
        <dbReference type="SAM" id="MobiDB-lite"/>
    </source>
</evidence>
<feature type="region of interest" description="Disordered" evidence="1">
    <location>
        <begin position="106"/>
        <end position="144"/>
    </location>
</feature>
<dbReference type="Proteomes" id="UP001272137">
    <property type="component" value="Unassembled WGS sequence"/>
</dbReference>
<dbReference type="EMBL" id="QXCT01000002">
    <property type="protein sequence ID" value="MDW9257426.1"/>
    <property type="molecule type" value="Genomic_DNA"/>
</dbReference>
<sequence>MQFARRASVGRHGVRHAYAVTAAAMRDGNDIRTRCAHTPIAGTNANAKNTEGARDERRLRTCGLPGAPVAHRVRRAFLIAAVAHGIAHREYRRALVRLPVERRRVRKREASRATRPPSSIVAGGATQAGRPRVDISGRPFRALS</sequence>
<name>A0AAW9D651_BURTH</name>
<evidence type="ECO:0000313" key="2">
    <source>
        <dbReference type="EMBL" id="MDW9257426.1"/>
    </source>
</evidence>
<accession>A0AAW9D651</accession>
<comment type="caution">
    <text evidence="2">The sequence shown here is derived from an EMBL/GenBank/DDBJ whole genome shotgun (WGS) entry which is preliminary data.</text>
</comment>
<reference evidence="2" key="1">
    <citation type="submission" date="2018-08" db="EMBL/GenBank/DDBJ databases">
        <title>Identification of Burkholderia cepacia strains that express a Burkholderia pseudomallei-like capsular polysaccharide.</title>
        <authorList>
            <person name="Burtnick M.N."/>
            <person name="Vongsouvath M."/>
            <person name="Newton P."/>
            <person name="Wuthiekanun V."/>
            <person name="Limmathurotsakul D."/>
            <person name="Brett P.J."/>
            <person name="Chantratita N."/>
            <person name="Dance D.A."/>
        </authorList>
    </citation>
    <scope>NUCLEOTIDE SEQUENCE</scope>
    <source>
        <strain evidence="2">SBXCC001</strain>
    </source>
</reference>
<gene>
    <name evidence="2" type="ORF">C7S16_3507</name>
</gene>